<feature type="transmembrane region" description="Helical" evidence="1">
    <location>
        <begin position="304"/>
        <end position="321"/>
    </location>
</feature>
<comment type="caution">
    <text evidence="2">The sequence shown here is derived from an EMBL/GenBank/DDBJ whole genome shotgun (WGS) entry which is preliminary data.</text>
</comment>
<feature type="transmembrane region" description="Helical" evidence="1">
    <location>
        <begin position="12"/>
        <end position="32"/>
    </location>
</feature>
<proteinExistence type="predicted"/>
<keyword evidence="1" id="KW-0472">Membrane</keyword>
<name>A0A812C4V1_ACAPH</name>
<sequence>MQFFPFLSDLHSLYSFSLSSFSYPLLLFVMAYSEKQMQFFPFLSDLHSLYSFSLSSFSHPFAILRKQMQFFPFLFLYSFLFLHFVSPLLFVYSENKCNSFFCFRIPLFFSLSSFCRIPLLLFVMAYSANILSDLHSLYSFLFLHFRIPFFSICNGVYERNKCNSFHFCLIYIPSILFSFFIFASLFICNGVYEKQMQFFPFLSDLHSLYSFSLSSFSHPLLLFVMAYSEKQMQFFPFLSDLHSLYSFSLSSFSHPLLLFVMAYMANAILSIFCLIYIPSILFSFFISYPLLLFVMAYSEKQMQFFPFCLIYIPLFFSLSSFSHPPFAILRNKFLSILSDLPLFSFFIFVSRYLLWRIVKQIQFFPFLSDLHSSILFFLSSFSHPLLLFVMAYSEKKCNSFHFCLIYIPSILFSFFIFASPFAILRNKCNSFHFCLIYIPSILFLFLHFASPFAILRKQMQFFPFLSDLHSLFLFSHLFCLYFIPFFLFVIYIYSEKQNAILSIFCLIFSSLYSFLFLHFRILLLFVMAYSEKQMQFFPFCLIYIPSILFLFLHFRIPFAICLRIVMAILSIVRNKFFFLSIFPSDLHSSILFFVFTFPHFSIPPFAICNGVYFLKFYSFHFSSDLHSLYSFSLSSFSHPFLLFVMAYSEKQMQFFPFCLIYIPSILFLFLHFRIPFCYFEKQIQFFPFCLIYIPLYSFSFFSSPFAFVLLFVMAYSFLFLHFASPLRNKCNSFHFLSDLHSSILFSFFIFVSPFAICNGV</sequence>
<feature type="transmembrane region" description="Helical" evidence="1">
    <location>
        <begin position="705"/>
        <end position="723"/>
    </location>
</feature>
<feature type="transmembrane region" description="Helical" evidence="1">
    <location>
        <begin position="105"/>
        <end position="125"/>
    </location>
</feature>
<protein>
    <submittedName>
        <fullName evidence="2">Uncharacterized protein</fullName>
    </submittedName>
</protein>
<feature type="transmembrane region" description="Helical" evidence="1">
    <location>
        <begin position="137"/>
        <end position="157"/>
    </location>
</feature>
<feature type="transmembrane region" description="Helical" evidence="1">
    <location>
        <begin position="399"/>
        <end position="424"/>
    </location>
</feature>
<feature type="transmembrane region" description="Helical" evidence="1">
    <location>
        <begin position="275"/>
        <end position="297"/>
    </location>
</feature>
<organism evidence="2 3">
    <name type="scientific">Acanthosepion pharaonis</name>
    <name type="common">Pharaoh cuttlefish</name>
    <name type="synonym">Sepia pharaonis</name>
    <dbReference type="NCBI Taxonomy" id="158019"/>
    <lineage>
        <taxon>Eukaryota</taxon>
        <taxon>Metazoa</taxon>
        <taxon>Spiralia</taxon>
        <taxon>Lophotrochozoa</taxon>
        <taxon>Mollusca</taxon>
        <taxon>Cephalopoda</taxon>
        <taxon>Coleoidea</taxon>
        <taxon>Decapodiformes</taxon>
        <taxon>Sepiida</taxon>
        <taxon>Sepiina</taxon>
        <taxon>Sepiidae</taxon>
        <taxon>Acanthosepion</taxon>
    </lineage>
</organism>
<feature type="transmembrane region" description="Helical" evidence="1">
    <location>
        <begin position="564"/>
        <end position="584"/>
    </location>
</feature>
<gene>
    <name evidence="2" type="ORF">SPHA_29580</name>
</gene>
<feature type="transmembrane region" description="Helical" evidence="1">
    <location>
        <begin position="431"/>
        <end position="450"/>
    </location>
</feature>
<reference evidence="2" key="1">
    <citation type="submission" date="2021-01" db="EMBL/GenBank/DDBJ databases">
        <authorList>
            <person name="Li R."/>
            <person name="Bekaert M."/>
        </authorList>
    </citation>
    <scope>NUCLEOTIDE SEQUENCE</scope>
    <source>
        <strain evidence="2">Farmed</strain>
    </source>
</reference>
<feature type="transmembrane region" description="Helical" evidence="1">
    <location>
        <begin position="535"/>
        <end position="552"/>
    </location>
</feature>
<feature type="transmembrane region" description="Helical" evidence="1">
    <location>
        <begin position="207"/>
        <end position="227"/>
    </location>
</feature>
<feature type="transmembrane region" description="Helical" evidence="1">
    <location>
        <begin position="654"/>
        <end position="671"/>
    </location>
</feature>
<feature type="transmembrane region" description="Helical" evidence="1">
    <location>
        <begin position="590"/>
        <end position="614"/>
    </location>
</feature>
<feature type="transmembrane region" description="Helical" evidence="1">
    <location>
        <begin position="247"/>
        <end position="269"/>
    </location>
</feature>
<keyword evidence="1" id="KW-1133">Transmembrane helix</keyword>
<evidence type="ECO:0000313" key="3">
    <source>
        <dbReference type="Proteomes" id="UP000597762"/>
    </source>
</evidence>
<feature type="transmembrane region" description="Helical" evidence="1">
    <location>
        <begin position="470"/>
        <end position="493"/>
    </location>
</feature>
<dbReference type="Proteomes" id="UP000597762">
    <property type="component" value="Unassembled WGS sequence"/>
</dbReference>
<feature type="transmembrane region" description="Helical" evidence="1">
    <location>
        <begin position="626"/>
        <end position="648"/>
    </location>
</feature>
<feature type="transmembrane region" description="Helical" evidence="1">
    <location>
        <begin position="333"/>
        <end position="354"/>
    </location>
</feature>
<feature type="transmembrane region" description="Helical" evidence="1">
    <location>
        <begin position="500"/>
        <end position="529"/>
    </location>
</feature>
<keyword evidence="3" id="KW-1185">Reference proteome</keyword>
<keyword evidence="1" id="KW-0812">Transmembrane</keyword>
<feature type="transmembrane region" description="Helical" evidence="1">
    <location>
        <begin position="374"/>
        <end position="393"/>
    </location>
</feature>
<accession>A0A812C4V1</accession>
<evidence type="ECO:0000256" key="1">
    <source>
        <dbReference type="SAM" id="Phobius"/>
    </source>
</evidence>
<feature type="transmembrane region" description="Helical" evidence="1">
    <location>
        <begin position="735"/>
        <end position="756"/>
    </location>
</feature>
<dbReference type="EMBL" id="CAHIKZ030001178">
    <property type="protein sequence ID" value="CAE1255405.1"/>
    <property type="molecule type" value="Genomic_DNA"/>
</dbReference>
<feature type="transmembrane region" description="Helical" evidence="1">
    <location>
        <begin position="169"/>
        <end position="187"/>
    </location>
</feature>
<dbReference type="AlphaFoldDB" id="A0A812C4V1"/>
<evidence type="ECO:0000313" key="2">
    <source>
        <dbReference type="EMBL" id="CAE1255405.1"/>
    </source>
</evidence>
<feature type="transmembrane region" description="Helical" evidence="1">
    <location>
        <begin position="70"/>
        <end position="93"/>
    </location>
</feature>